<dbReference type="GeneID" id="111313200"/>
<proteinExistence type="predicted"/>
<dbReference type="InterPro" id="IPR058922">
    <property type="entry name" value="WHD_DRP"/>
</dbReference>
<keyword evidence="9" id="KW-1185">Reference proteome</keyword>
<sequence>MDALISAVLGQLTKLLIQNSKRQWQLQSGVEEEVKKLESNLGEIHGLLEDAEEKQMKEKSIKHWLENLKETAYDVEDELDEWNTALLKLQNASFLKRKVFPFISCFSFRQLLWRRDFAVKIKKINKKIADIVEQKDSRLTGVKIKQHKIETVSFVDESKLHGREEEKKNIKSNLLSQDEEIGDHLKTISILGIGGIGKTALSQLVYNDDDVKAQFHEKLWVSVSNCFDLTTISKAILIALEKHDIGPLPLQTLLEKIHKKIQGKKVLLVLDDVWIDEVEEWEPLKKIFCSSPEGSRFLTLGGILQSKSSKEEWEHILENEIWKLEFAEKVFNPLFLSYCNLPPAIRPCLLYCAIFPKDFLIIKDVLIRYWMAQGYLESDENSELELTGEEYFKLLASRGFFQNFRNSVLENQVVACKMHAFIHEFLQFLTKDEFVLESINKSEKPTLSSSCKKTRHLRMVLGGETSFPKSIVGAKDLRSLVTSVHDVRGTQKLDINAEQGASSSIFETLWRQLQLTSKKDVLTNRDLCNLFNHSKRLRLLDLHADPLSGHGRLDKGIPKEIGKLIHLRYLNLSAIWNMKVLPETVSELYNLQCLEISCCIHLEKLPKAIGKLTNLRYLNLLCCPRLTCCPKGLAKLTSLRDASGIIVRADRNDSKEFSIGDLENLDRLTSLWIKLVGNTIDADEVKAAKFGSKTHLKELIIFGKDVPEDNITKALNLPAGVNVLFLKDADAMVDDAMNVLDDPDVTGAMKLRLFSLTSDIRAVVISNSYIFNSKTRS</sequence>
<dbReference type="OrthoDB" id="5279713at2759"/>
<dbReference type="InterPro" id="IPR055414">
    <property type="entry name" value="LRR_R13L4/SHOC2-like"/>
</dbReference>
<name>A0A6P6AXU4_DURZI</name>
<dbReference type="FunFam" id="1.10.10.10:FF:000322">
    <property type="entry name" value="Probable disease resistance protein At1g63360"/>
    <property type="match status" value="1"/>
</dbReference>
<evidence type="ECO:0000256" key="4">
    <source>
        <dbReference type="SAM" id="Coils"/>
    </source>
</evidence>
<dbReference type="Pfam" id="PF00931">
    <property type="entry name" value="NB-ARC"/>
    <property type="match status" value="1"/>
</dbReference>
<gene>
    <name evidence="10" type="primary">LOC111313200</name>
</gene>
<keyword evidence="4" id="KW-0175">Coiled coil</keyword>
<feature type="domain" description="NB-ARC" evidence="5">
    <location>
        <begin position="164"/>
        <end position="298"/>
    </location>
</feature>
<keyword evidence="3" id="KW-0611">Plant defense</keyword>
<evidence type="ECO:0000313" key="10">
    <source>
        <dbReference type="RefSeq" id="XP_022769611.1"/>
    </source>
</evidence>
<evidence type="ECO:0000313" key="9">
    <source>
        <dbReference type="Proteomes" id="UP000515121"/>
    </source>
</evidence>
<dbReference type="InterPro" id="IPR002182">
    <property type="entry name" value="NB-ARC"/>
</dbReference>
<accession>A0A6P6AXU4</accession>
<evidence type="ECO:0000259" key="5">
    <source>
        <dbReference type="Pfam" id="PF00931"/>
    </source>
</evidence>
<dbReference type="Gene3D" id="1.10.10.10">
    <property type="entry name" value="Winged helix-like DNA-binding domain superfamily/Winged helix DNA-binding domain"/>
    <property type="match status" value="1"/>
</dbReference>
<feature type="domain" description="Disease resistance N-terminal" evidence="6">
    <location>
        <begin position="5"/>
        <end position="94"/>
    </location>
</feature>
<dbReference type="SUPFAM" id="SSF52047">
    <property type="entry name" value="RNI-like"/>
    <property type="match status" value="1"/>
</dbReference>
<dbReference type="InterPro" id="IPR038005">
    <property type="entry name" value="RX-like_CC"/>
</dbReference>
<dbReference type="InterPro" id="IPR041118">
    <property type="entry name" value="Rx_N"/>
</dbReference>
<evidence type="ECO:0000259" key="6">
    <source>
        <dbReference type="Pfam" id="PF18052"/>
    </source>
</evidence>
<dbReference type="Gene3D" id="3.40.50.300">
    <property type="entry name" value="P-loop containing nucleotide triphosphate hydrolases"/>
    <property type="match status" value="1"/>
</dbReference>
<dbReference type="Gene3D" id="1.20.5.4130">
    <property type="match status" value="1"/>
</dbReference>
<dbReference type="Pfam" id="PF23598">
    <property type="entry name" value="LRR_14"/>
    <property type="match status" value="1"/>
</dbReference>
<keyword evidence="1" id="KW-0677">Repeat</keyword>
<dbReference type="KEGG" id="dzi:111313200"/>
<dbReference type="SUPFAM" id="SSF52540">
    <property type="entry name" value="P-loop containing nucleoside triphosphate hydrolases"/>
    <property type="match status" value="1"/>
</dbReference>
<dbReference type="Pfam" id="PF23559">
    <property type="entry name" value="WHD_DRP"/>
    <property type="match status" value="1"/>
</dbReference>
<dbReference type="PRINTS" id="PR00364">
    <property type="entry name" value="DISEASERSIST"/>
</dbReference>
<reference evidence="10" key="1">
    <citation type="submission" date="2025-08" db="UniProtKB">
        <authorList>
            <consortium name="RefSeq"/>
        </authorList>
    </citation>
    <scope>IDENTIFICATION</scope>
    <source>
        <tissue evidence="10">Fruit stalk</tissue>
    </source>
</reference>
<dbReference type="InterPro" id="IPR027417">
    <property type="entry name" value="P-loop_NTPase"/>
</dbReference>
<dbReference type="Gene3D" id="3.80.10.10">
    <property type="entry name" value="Ribonuclease Inhibitor"/>
    <property type="match status" value="1"/>
</dbReference>
<evidence type="ECO:0000259" key="8">
    <source>
        <dbReference type="Pfam" id="PF23598"/>
    </source>
</evidence>
<dbReference type="CDD" id="cd14798">
    <property type="entry name" value="RX-CC_like"/>
    <property type="match status" value="1"/>
</dbReference>
<dbReference type="InterPro" id="IPR044974">
    <property type="entry name" value="Disease_R_plants"/>
</dbReference>
<dbReference type="RefSeq" id="XP_022769611.1">
    <property type="nucleotide sequence ID" value="XM_022913876.1"/>
</dbReference>
<evidence type="ECO:0000256" key="1">
    <source>
        <dbReference type="ARBA" id="ARBA00022737"/>
    </source>
</evidence>
<dbReference type="AlphaFoldDB" id="A0A6P6AXU4"/>
<dbReference type="GO" id="GO:0043531">
    <property type="term" value="F:ADP binding"/>
    <property type="evidence" value="ECO:0007669"/>
    <property type="project" value="InterPro"/>
</dbReference>
<dbReference type="GO" id="GO:0098542">
    <property type="term" value="P:defense response to other organism"/>
    <property type="evidence" value="ECO:0007669"/>
    <property type="project" value="TreeGrafter"/>
</dbReference>
<dbReference type="InterPro" id="IPR032675">
    <property type="entry name" value="LRR_dom_sf"/>
</dbReference>
<feature type="domain" description="Disease resistance protein winged helix" evidence="7">
    <location>
        <begin position="354"/>
        <end position="425"/>
    </location>
</feature>
<organism evidence="9 10">
    <name type="scientific">Durio zibethinus</name>
    <name type="common">Durian</name>
    <dbReference type="NCBI Taxonomy" id="66656"/>
    <lineage>
        <taxon>Eukaryota</taxon>
        <taxon>Viridiplantae</taxon>
        <taxon>Streptophyta</taxon>
        <taxon>Embryophyta</taxon>
        <taxon>Tracheophyta</taxon>
        <taxon>Spermatophyta</taxon>
        <taxon>Magnoliopsida</taxon>
        <taxon>eudicotyledons</taxon>
        <taxon>Gunneridae</taxon>
        <taxon>Pentapetalae</taxon>
        <taxon>rosids</taxon>
        <taxon>malvids</taxon>
        <taxon>Malvales</taxon>
        <taxon>Malvaceae</taxon>
        <taxon>Helicteroideae</taxon>
        <taxon>Durio</taxon>
    </lineage>
</organism>
<evidence type="ECO:0000259" key="7">
    <source>
        <dbReference type="Pfam" id="PF23559"/>
    </source>
</evidence>
<dbReference type="Proteomes" id="UP000515121">
    <property type="component" value="Unplaced"/>
</dbReference>
<evidence type="ECO:0000256" key="3">
    <source>
        <dbReference type="ARBA" id="ARBA00022821"/>
    </source>
</evidence>
<evidence type="ECO:0000256" key="2">
    <source>
        <dbReference type="ARBA" id="ARBA00022741"/>
    </source>
</evidence>
<dbReference type="InterPro" id="IPR036388">
    <property type="entry name" value="WH-like_DNA-bd_sf"/>
</dbReference>
<dbReference type="PANTHER" id="PTHR23155:SF1156">
    <property type="entry name" value="LEUCINE-RICH REPEAT AND WD REPEAT-CONTAINING PROTEIN 1"/>
    <property type="match status" value="1"/>
</dbReference>
<dbReference type="Pfam" id="PF18052">
    <property type="entry name" value="Rx_N"/>
    <property type="match status" value="1"/>
</dbReference>
<feature type="coiled-coil region" evidence="4">
    <location>
        <begin position="34"/>
        <end position="85"/>
    </location>
</feature>
<keyword evidence="2" id="KW-0547">Nucleotide-binding</keyword>
<feature type="domain" description="Disease resistance R13L4/SHOC-2-like LRR" evidence="8">
    <location>
        <begin position="535"/>
        <end position="681"/>
    </location>
</feature>
<dbReference type="PANTHER" id="PTHR23155">
    <property type="entry name" value="DISEASE RESISTANCE PROTEIN RP"/>
    <property type="match status" value="1"/>
</dbReference>
<protein>
    <submittedName>
        <fullName evidence="10">Disease resistance protein RGA2-like</fullName>
    </submittedName>
</protein>